<dbReference type="Proteomes" id="UP000529783">
    <property type="component" value="Unassembled WGS sequence"/>
</dbReference>
<dbReference type="EMBL" id="JACCBA010000001">
    <property type="protein sequence ID" value="NYD51881.1"/>
    <property type="molecule type" value="Genomic_DNA"/>
</dbReference>
<protein>
    <submittedName>
        <fullName evidence="2">Sugar lactone lactonase YvrE</fullName>
    </submittedName>
</protein>
<dbReference type="Pfam" id="PF08450">
    <property type="entry name" value="SGL"/>
    <property type="match status" value="1"/>
</dbReference>
<dbReference type="AlphaFoldDB" id="A0A7Y9EQB9"/>
<evidence type="ECO:0000313" key="3">
    <source>
        <dbReference type="Proteomes" id="UP000529783"/>
    </source>
</evidence>
<feature type="domain" description="SMP-30/Gluconolactonase/LRE-like region" evidence="1">
    <location>
        <begin position="2"/>
        <end position="33"/>
    </location>
</feature>
<proteinExistence type="predicted"/>
<comment type="caution">
    <text evidence="2">The sequence shown here is derived from an EMBL/GenBank/DDBJ whole genome shotgun (WGS) entry which is preliminary data.</text>
</comment>
<dbReference type="Gene3D" id="2.120.10.30">
    <property type="entry name" value="TolB, C-terminal domain"/>
    <property type="match status" value="1"/>
</dbReference>
<evidence type="ECO:0000313" key="2">
    <source>
        <dbReference type="EMBL" id="NYD51881.1"/>
    </source>
</evidence>
<gene>
    <name evidence="2" type="ORF">BJY14_007864</name>
</gene>
<keyword evidence="3" id="KW-1185">Reference proteome</keyword>
<sequence length="51" mass="5579">MLTGLTLANGTGWSPDGAAMYHFDSRTERIRHCGSQFREPPQAGSDRLNAT</sequence>
<organism evidence="2 3">
    <name type="scientific">Actinomadura luteofluorescens</name>
    <dbReference type="NCBI Taxonomy" id="46163"/>
    <lineage>
        <taxon>Bacteria</taxon>
        <taxon>Bacillati</taxon>
        <taxon>Actinomycetota</taxon>
        <taxon>Actinomycetes</taxon>
        <taxon>Streptosporangiales</taxon>
        <taxon>Thermomonosporaceae</taxon>
        <taxon>Actinomadura</taxon>
    </lineage>
</organism>
<evidence type="ECO:0000259" key="1">
    <source>
        <dbReference type="Pfam" id="PF08450"/>
    </source>
</evidence>
<dbReference type="InterPro" id="IPR011042">
    <property type="entry name" value="6-blade_b-propeller_TolB-like"/>
</dbReference>
<reference evidence="2 3" key="1">
    <citation type="submission" date="2020-07" db="EMBL/GenBank/DDBJ databases">
        <title>Sequencing the genomes of 1000 actinobacteria strains.</title>
        <authorList>
            <person name="Klenk H.-P."/>
        </authorList>
    </citation>
    <scope>NUCLEOTIDE SEQUENCE [LARGE SCALE GENOMIC DNA]</scope>
    <source>
        <strain evidence="2 3">DSM 40398</strain>
    </source>
</reference>
<accession>A0A7Y9EQB9</accession>
<dbReference type="InterPro" id="IPR013658">
    <property type="entry name" value="SGL"/>
</dbReference>
<name>A0A7Y9EQB9_9ACTN</name>